<organism evidence="2 3">
    <name type="scientific">Arenimonas maotaiensis</name>
    <dbReference type="NCBI Taxonomy" id="1446479"/>
    <lineage>
        <taxon>Bacteria</taxon>
        <taxon>Pseudomonadati</taxon>
        <taxon>Pseudomonadota</taxon>
        <taxon>Gammaproteobacteria</taxon>
        <taxon>Lysobacterales</taxon>
        <taxon>Lysobacteraceae</taxon>
        <taxon>Arenimonas</taxon>
    </lineage>
</organism>
<reference evidence="2" key="1">
    <citation type="journal article" date="2014" name="Int. J. Syst. Evol. Microbiol.">
        <title>Complete genome sequence of Corynebacterium casei LMG S-19264T (=DSM 44701T), isolated from a smear-ripened cheese.</title>
        <authorList>
            <consortium name="US DOE Joint Genome Institute (JGI-PGF)"/>
            <person name="Walter F."/>
            <person name="Albersmeier A."/>
            <person name="Kalinowski J."/>
            <person name="Ruckert C."/>
        </authorList>
    </citation>
    <scope>NUCLEOTIDE SEQUENCE</scope>
    <source>
        <strain evidence="2">CGMCC 1.12726</strain>
    </source>
</reference>
<keyword evidence="1" id="KW-0812">Transmembrane</keyword>
<comment type="caution">
    <text evidence="2">The sequence shown here is derived from an EMBL/GenBank/DDBJ whole genome shotgun (WGS) entry which is preliminary data.</text>
</comment>
<evidence type="ECO:0000313" key="2">
    <source>
        <dbReference type="EMBL" id="GGF87723.1"/>
    </source>
</evidence>
<keyword evidence="1" id="KW-0472">Membrane</keyword>
<name>A0A917CJI2_9GAMM</name>
<dbReference type="InterPro" id="IPR048136">
    <property type="entry name" value="STM3941-like"/>
</dbReference>
<sequence>MSDSEKTIPLSKTKLALLVAGSVLFVALGVWLAQLDAAVIASQRRYNNPVVMHGLGIACALMFSVTAVFGLVKLRDDRPGLVFGPDGFTDNASATAAGFVPWAEVTGVGVMEFNRQRMLVVGVRDPEKYLARAGALKRMLGRANTRMCGSPIVISAHALKTDFGALVAEFQNRLERHGRQA</sequence>
<dbReference type="RefSeq" id="WP_229730152.1">
    <property type="nucleotide sequence ID" value="NZ_BMFO01000001.1"/>
</dbReference>
<gene>
    <name evidence="2" type="ORF">GCM10010960_07060</name>
</gene>
<dbReference type="AlphaFoldDB" id="A0A917CJI2"/>
<dbReference type="Proteomes" id="UP000632858">
    <property type="component" value="Unassembled WGS sequence"/>
</dbReference>
<protein>
    <submittedName>
        <fullName evidence="2">Uncharacterized protein</fullName>
    </submittedName>
</protein>
<dbReference type="EMBL" id="BMFO01000001">
    <property type="protein sequence ID" value="GGF87723.1"/>
    <property type="molecule type" value="Genomic_DNA"/>
</dbReference>
<proteinExistence type="predicted"/>
<reference evidence="2" key="2">
    <citation type="submission" date="2020-09" db="EMBL/GenBank/DDBJ databases">
        <authorList>
            <person name="Sun Q."/>
            <person name="Zhou Y."/>
        </authorList>
    </citation>
    <scope>NUCLEOTIDE SEQUENCE</scope>
    <source>
        <strain evidence="2">CGMCC 1.12726</strain>
    </source>
</reference>
<dbReference type="NCBIfam" id="NF041635">
    <property type="entry name" value="STM3941_fam"/>
    <property type="match status" value="1"/>
</dbReference>
<evidence type="ECO:0000313" key="3">
    <source>
        <dbReference type="Proteomes" id="UP000632858"/>
    </source>
</evidence>
<feature type="transmembrane region" description="Helical" evidence="1">
    <location>
        <begin position="51"/>
        <end position="72"/>
    </location>
</feature>
<keyword evidence="3" id="KW-1185">Reference proteome</keyword>
<evidence type="ECO:0000256" key="1">
    <source>
        <dbReference type="SAM" id="Phobius"/>
    </source>
</evidence>
<accession>A0A917CJI2</accession>
<keyword evidence="1" id="KW-1133">Transmembrane helix</keyword>